<dbReference type="InterPro" id="IPR025975">
    <property type="entry name" value="Polysacc_lyase"/>
</dbReference>
<comment type="caution">
    <text evidence="1">The sequence shown here is derived from an EMBL/GenBank/DDBJ whole genome shotgun (WGS) entry which is preliminary data.</text>
</comment>
<dbReference type="Pfam" id="PF14099">
    <property type="entry name" value="Polysacc_lyase"/>
    <property type="match status" value="1"/>
</dbReference>
<proteinExistence type="predicted"/>
<sequence>MAILLFEENFEDGNLGGLRPLGISPTATSKLARIGTHCMQSQLEQGETRAEAKMVSKINAVGNEYWYGFSIFLPEPFEVNSAWESVANWHGRPDFDIGEDFHGQGAPLTLYTAHPQTDPGWTLNIRWDSKPNSTPGGVPDIEGSNYYGFGPYETGVWTDWVFHVKWSYESDGFLQIWKNHVKVLNRNGPNCYNDEYGPYFKMGIYRAGRSAGAPRTIYHDEFKMADANSTYEDVAPGGKSPEPKPPISRTANIIINIPAIQITGTIDLAVLNKQGEK</sequence>
<dbReference type="EMBL" id="LAZR01002352">
    <property type="protein sequence ID" value="KKN31157.1"/>
    <property type="molecule type" value="Genomic_DNA"/>
</dbReference>
<name>A0A0F9Q2E2_9ZZZZ</name>
<gene>
    <name evidence="1" type="ORF">LCGC14_0826660</name>
</gene>
<accession>A0A0F9Q2E2</accession>
<dbReference type="AlphaFoldDB" id="A0A0F9Q2E2"/>
<organism evidence="1">
    <name type="scientific">marine sediment metagenome</name>
    <dbReference type="NCBI Taxonomy" id="412755"/>
    <lineage>
        <taxon>unclassified sequences</taxon>
        <taxon>metagenomes</taxon>
        <taxon>ecological metagenomes</taxon>
    </lineage>
</organism>
<reference evidence="1" key="1">
    <citation type="journal article" date="2015" name="Nature">
        <title>Complex archaea that bridge the gap between prokaryotes and eukaryotes.</title>
        <authorList>
            <person name="Spang A."/>
            <person name="Saw J.H."/>
            <person name="Jorgensen S.L."/>
            <person name="Zaremba-Niedzwiedzka K."/>
            <person name="Martijn J."/>
            <person name="Lind A.E."/>
            <person name="van Eijk R."/>
            <person name="Schleper C."/>
            <person name="Guy L."/>
            <person name="Ettema T.J."/>
        </authorList>
    </citation>
    <scope>NUCLEOTIDE SEQUENCE</scope>
</reference>
<protein>
    <submittedName>
        <fullName evidence="1">Uncharacterized protein</fullName>
    </submittedName>
</protein>
<evidence type="ECO:0000313" key="1">
    <source>
        <dbReference type="EMBL" id="KKN31157.1"/>
    </source>
</evidence>
<dbReference type="Gene3D" id="2.60.120.200">
    <property type="match status" value="1"/>
</dbReference>